<evidence type="ECO:0000313" key="8">
    <source>
        <dbReference type="EMBL" id="CAB4552150.1"/>
    </source>
</evidence>
<protein>
    <submittedName>
        <fullName evidence="8">Unannotated protein</fullName>
    </submittedName>
</protein>
<feature type="transmembrane region" description="Helical" evidence="6">
    <location>
        <begin position="82"/>
        <end position="103"/>
    </location>
</feature>
<keyword evidence="4 6" id="KW-1133">Transmembrane helix</keyword>
<evidence type="ECO:0000256" key="6">
    <source>
        <dbReference type="SAM" id="Phobius"/>
    </source>
</evidence>
<feature type="transmembrane region" description="Helical" evidence="6">
    <location>
        <begin position="417"/>
        <end position="445"/>
    </location>
</feature>
<evidence type="ECO:0000259" key="7">
    <source>
        <dbReference type="Pfam" id="PF05425"/>
    </source>
</evidence>
<dbReference type="InterPro" id="IPR008457">
    <property type="entry name" value="Cu-R_CopD_dom"/>
</dbReference>
<feature type="transmembrane region" description="Helical" evidence="6">
    <location>
        <begin position="586"/>
        <end position="607"/>
    </location>
</feature>
<evidence type="ECO:0000256" key="4">
    <source>
        <dbReference type="ARBA" id="ARBA00022989"/>
    </source>
</evidence>
<feature type="transmembrane region" description="Helical" evidence="6">
    <location>
        <begin position="540"/>
        <end position="566"/>
    </location>
</feature>
<dbReference type="GO" id="GO:0006825">
    <property type="term" value="P:copper ion transport"/>
    <property type="evidence" value="ECO:0007669"/>
    <property type="project" value="InterPro"/>
</dbReference>
<feature type="transmembrane region" description="Helical" evidence="6">
    <location>
        <begin position="123"/>
        <end position="148"/>
    </location>
</feature>
<dbReference type="GO" id="GO:0005886">
    <property type="term" value="C:plasma membrane"/>
    <property type="evidence" value="ECO:0007669"/>
    <property type="project" value="UniProtKB-SubCell"/>
</dbReference>
<name>A0A6J6CKU6_9ZZZZ</name>
<sequence length="645" mass="69226">MNIVARVGLPVLLLATGAAGLAVAFAVGGALNYTAGNVDVTVSLSVSTMILYLSASVLIGALTVALWAIPANTDAYRRALDIAALGGVVATLSSASSALLVFMNVSQNPFEASDSFGQQLGFFLTQVGLGQAWLVVVLCAASATVLAFAVTNQTALFFVGLLSLGTLVPLALQGHAAGSADHALATNSLLLHVVFAAVWLGGLIALTLVSWRLAPDERLAVFRRYSTLALIAFIVVAGSGAINAWVRLGSWSAVGTPYGTVVVLKVIALGLLGLFGAWQRGFFLAGKRRSFTWFIALELAVMGAAMGLAGGLSRTPTPVSDDVSANPTPAQILTGEVLPPPLDMTTYFTMVRIDPIWLAVCLFGIFFYLAGYVRLRRRGDTWPILRVLFWVVGMLALLWITNGAVNAYEHVLFSQHMLAHMALGMIVPILLVPAAPVTLALRAIAKRTDGSRGAREWILIAVHSRYARLISNPIFATVNFVGSLWLFYYTGILRWAITDHIGHEWMIVHFLLAGYLFVQSLIGIDPGVNRLPYPFRLVQLLIAMTVHAFFGLILMSGTALLVADWYGAMGRTWGPTPLEDQASGGAIAWSLGEIPNAILATVIGIQWSRNDAKVAKRLDRQADRSDDAELDAYNEMLQKISHKSR</sequence>
<dbReference type="Pfam" id="PF09678">
    <property type="entry name" value="Caa3_CtaG"/>
    <property type="match status" value="1"/>
</dbReference>
<dbReference type="InterPro" id="IPR032694">
    <property type="entry name" value="CopC/D"/>
</dbReference>
<evidence type="ECO:0000256" key="5">
    <source>
        <dbReference type="ARBA" id="ARBA00023136"/>
    </source>
</evidence>
<accession>A0A6J6CKU6</accession>
<comment type="subcellular location">
    <subcellularLocation>
        <location evidence="1">Cell membrane</location>
        <topology evidence="1">Multi-pass membrane protein</topology>
    </subcellularLocation>
</comment>
<feature type="transmembrane region" description="Helical" evidence="6">
    <location>
        <begin position="155"/>
        <end position="177"/>
    </location>
</feature>
<keyword evidence="2" id="KW-1003">Cell membrane</keyword>
<dbReference type="InterPro" id="IPR019108">
    <property type="entry name" value="Caa3_assmbl_CtaG-rel"/>
</dbReference>
<keyword evidence="5 6" id="KW-0472">Membrane</keyword>
<feature type="transmembrane region" description="Helical" evidence="6">
    <location>
        <begin position="258"/>
        <end position="278"/>
    </location>
</feature>
<feature type="transmembrane region" description="Helical" evidence="6">
    <location>
        <begin position="387"/>
        <end position="405"/>
    </location>
</feature>
<gene>
    <name evidence="8" type="ORF">UFOPK1591_00114</name>
</gene>
<feature type="domain" description="Copper resistance protein D" evidence="7">
    <location>
        <begin position="220"/>
        <end position="312"/>
    </location>
</feature>
<evidence type="ECO:0000256" key="1">
    <source>
        <dbReference type="ARBA" id="ARBA00004651"/>
    </source>
</evidence>
<evidence type="ECO:0000256" key="2">
    <source>
        <dbReference type="ARBA" id="ARBA00022475"/>
    </source>
</evidence>
<feature type="transmembrane region" description="Helical" evidence="6">
    <location>
        <begin position="466"/>
        <end position="487"/>
    </location>
</feature>
<dbReference type="PANTHER" id="PTHR34820:SF4">
    <property type="entry name" value="INNER MEMBRANE PROTEIN YEBZ"/>
    <property type="match status" value="1"/>
</dbReference>
<dbReference type="Pfam" id="PF05425">
    <property type="entry name" value="CopD"/>
    <property type="match status" value="1"/>
</dbReference>
<feature type="transmembrane region" description="Helical" evidence="6">
    <location>
        <begin position="507"/>
        <end position="528"/>
    </location>
</feature>
<keyword evidence="3 6" id="KW-0812">Transmembrane</keyword>
<proteinExistence type="predicted"/>
<feature type="transmembrane region" description="Helical" evidence="6">
    <location>
        <begin position="290"/>
        <end position="312"/>
    </location>
</feature>
<evidence type="ECO:0000256" key="3">
    <source>
        <dbReference type="ARBA" id="ARBA00022692"/>
    </source>
</evidence>
<feature type="transmembrane region" description="Helical" evidence="6">
    <location>
        <begin position="356"/>
        <end position="375"/>
    </location>
</feature>
<reference evidence="8" key="1">
    <citation type="submission" date="2020-05" db="EMBL/GenBank/DDBJ databases">
        <authorList>
            <person name="Chiriac C."/>
            <person name="Salcher M."/>
            <person name="Ghai R."/>
            <person name="Kavagutti S V."/>
        </authorList>
    </citation>
    <scope>NUCLEOTIDE SEQUENCE</scope>
</reference>
<dbReference type="AlphaFoldDB" id="A0A6J6CKU6"/>
<organism evidence="8">
    <name type="scientific">freshwater metagenome</name>
    <dbReference type="NCBI Taxonomy" id="449393"/>
    <lineage>
        <taxon>unclassified sequences</taxon>
        <taxon>metagenomes</taxon>
        <taxon>ecological metagenomes</taxon>
    </lineage>
</organism>
<dbReference type="PANTHER" id="PTHR34820">
    <property type="entry name" value="INNER MEMBRANE PROTEIN YEBZ"/>
    <property type="match status" value="1"/>
</dbReference>
<dbReference type="EMBL" id="CAEZTD010000005">
    <property type="protein sequence ID" value="CAB4552150.1"/>
    <property type="molecule type" value="Genomic_DNA"/>
</dbReference>
<feature type="transmembrane region" description="Helical" evidence="6">
    <location>
        <begin position="189"/>
        <end position="213"/>
    </location>
</feature>
<feature type="transmembrane region" description="Helical" evidence="6">
    <location>
        <begin position="225"/>
        <end position="246"/>
    </location>
</feature>
<feature type="transmembrane region" description="Helical" evidence="6">
    <location>
        <begin position="50"/>
        <end position="70"/>
    </location>
</feature>